<dbReference type="KEGG" id="cci:CC1G_05665"/>
<keyword evidence="3" id="KW-0560">Oxidoreductase</keyword>
<dbReference type="STRING" id="240176.A8N9T8"/>
<dbReference type="PANTHER" id="PTHR32332:SF31">
    <property type="entry name" value="2-NITROPROPANE DIOXYGENASE FAMILY, PUTATIVE (AFU_ORTHOLOGUE AFUA_2G09850)-RELATED"/>
    <property type="match status" value="1"/>
</dbReference>
<dbReference type="VEuPathDB" id="FungiDB:CC1G_05665"/>
<dbReference type="EMBL" id="AACS02000007">
    <property type="protein sequence ID" value="EAU90127.2"/>
    <property type="molecule type" value="Genomic_DNA"/>
</dbReference>
<dbReference type="CDD" id="cd04730">
    <property type="entry name" value="NPD_like"/>
    <property type="match status" value="1"/>
</dbReference>
<gene>
    <name evidence="4" type="ORF">CC1G_05665</name>
</gene>
<dbReference type="SUPFAM" id="SSF51412">
    <property type="entry name" value="Inosine monophosphate dehydrogenase (IMPDH)"/>
    <property type="match status" value="1"/>
</dbReference>
<keyword evidence="5" id="KW-1185">Reference proteome</keyword>
<dbReference type="PANTHER" id="PTHR32332">
    <property type="entry name" value="2-NITROPROPANE DIOXYGENASE"/>
    <property type="match status" value="1"/>
</dbReference>
<dbReference type="GO" id="GO:0018580">
    <property type="term" value="F:nitronate monooxygenase activity"/>
    <property type="evidence" value="ECO:0007669"/>
    <property type="project" value="InterPro"/>
</dbReference>
<dbReference type="Proteomes" id="UP000001861">
    <property type="component" value="Unassembled WGS sequence"/>
</dbReference>
<evidence type="ECO:0000313" key="5">
    <source>
        <dbReference type="Proteomes" id="UP000001861"/>
    </source>
</evidence>
<dbReference type="InterPro" id="IPR013785">
    <property type="entry name" value="Aldolase_TIM"/>
</dbReference>
<evidence type="ECO:0000256" key="2">
    <source>
        <dbReference type="ARBA" id="ARBA00022643"/>
    </source>
</evidence>
<evidence type="ECO:0008006" key="6">
    <source>
        <dbReference type="Google" id="ProtNLM"/>
    </source>
</evidence>
<organism evidence="4 5">
    <name type="scientific">Coprinopsis cinerea (strain Okayama-7 / 130 / ATCC MYA-4618 / FGSC 9003)</name>
    <name type="common">Inky cap fungus</name>
    <name type="synonym">Hormographiella aspergillata</name>
    <dbReference type="NCBI Taxonomy" id="240176"/>
    <lineage>
        <taxon>Eukaryota</taxon>
        <taxon>Fungi</taxon>
        <taxon>Dikarya</taxon>
        <taxon>Basidiomycota</taxon>
        <taxon>Agaricomycotina</taxon>
        <taxon>Agaricomycetes</taxon>
        <taxon>Agaricomycetidae</taxon>
        <taxon>Agaricales</taxon>
        <taxon>Agaricineae</taxon>
        <taxon>Psathyrellaceae</taxon>
        <taxon>Coprinopsis</taxon>
    </lineage>
</organism>
<dbReference type="OMA" id="FGWPEEY"/>
<reference evidence="4 5" key="1">
    <citation type="journal article" date="2010" name="Proc. Natl. Acad. Sci. U.S.A.">
        <title>Insights into evolution of multicellular fungi from the assembled chromosomes of the mushroom Coprinopsis cinerea (Coprinus cinereus).</title>
        <authorList>
            <person name="Stajich J.E."/>
            <person name="Wilke S.K."/>
            <person name="Ahren D."/>
            <person name="Au C.H."/>
            <person name="Birren B.W."/>
            <person name="Borodovsky M."/>
            <person name="Burns C."/>
            <person name="Canback B."/>
            <person name="Casselton L.A."/>
            <person name="Cheng C.K."/>
            <person name="Deng J."/>
            <person name="Dietrich F.S."/>
            <person name="Fargo D.C."/>
            <person name="Farman M.L."/>
            <person name="Gathman A.C."/>
            <person name="Goldberg J."/>
            <person name="Guigo R."/>
            <person name="Hoegger P.J."/>
            <person name="Hooker J.B."/>
            <person name="Huggins A."/>
            <person name="James T.Y."/>
            <person name="Kamada T."/>
            <person name="Kilaru S."/>
            <person name="Kodira C."/>
            <person name="Kues U."/>
            <person name="Kupfer D."/>
            <person name="Kwan H.S."/>
            <person name="Lomsadze A."/>
            <person name="Li W."/>
            <person name="Lilly W.W."/>
            <person name="Ma L.J."/>
            <person name="Mackey A.J."/>
            <person name="Manning G."/>
            <person name="Martin F."/>
            <person name="Muraguchi H."/>
            <person name="Natvig D.O."/>
            <person name="Palmerini H."/>
            <person name="Ramesh M.A."/>
            <person name="Rehmeyer C.J."/>
            <person name="Roe B.A."/>
            <person name="Shenoy N."/>
            <person name="Stanke M."/>
            <person name="Ter-Hovhannisyan V."/>
            <person name="Tunlid A."/>
            <person name="Velagapudi R."/>
            <person name="Vision T.J."/>
            <person name="Zeng Q."/>
            <person name="Zolan M.E."/>
            <person name="Pukkila P.J."/>
        </authorList>
    </citation>
    <scope>NUCLEOTIDE SEQUENCE [LARGE SCALE GENOMIC DNA]</scope>
    <source>
        <strain evidence="5">Okayama-7 / 130 / ATCC MYA-4618 / FGSC 9003</strain>
    </source>
</reference>
<proteinExistence type="predicted"/>
<dbReference type="Pfam" id="PF03060">
    <property type="entry name" value="NMO"/>
    <property type="match status" value="2"/>
</dbReference>
<evidence type="ECO:0000256" key="1">
    <source>
        <dbReference type="ARBA" id="ARBA00022630"/>
    </source>
</evidence>
<dbReference type="eggNOG" id="ENOG502RHJM">
    <property type="taxonomic scope" value="Eukaryota"/>
</dbReference>
<evidence type="ECO:0000313" key="4">
    <source>
        <dbReference type="EMBL" id="EAU90127.2"/>
    </source>
</evidence>
<sequence length="342" mass="36418">MAGASGGALAAQVTLAGGFGFLAAGYGSADKLRAEFEIARNLIQPNEKGILPVGVGFLGWLLDKNEELAKEQISVALEYGVQAIWLSFGDRLDYWVDYIRKLNESKCGHKVLFFVQITSAKEAEMAVNVLKADIIVAQGLSFPFFMIDPLIFLTDIGILGTEAGGHGSANGLSLLALVPSVLSVVPPDGPPVLAAGGLVTGAHLAALLALGASGIVIGTRFLLCPESLYTDSQRNALLSADSTQSVRTMAFDEARETLGWPKGIDGRGLHNATVEDYNRGEDVQILRKKYQEAQEKGDISRIVVWAGASVGLMNKIQPAKEVVTEIHEECQKRLNVVASLGL</sequence>
<dbReference type="OrthoDB" id="2349068at2759"/>
<dbReference type="Gene3D" id="3.20.20.70">
    <property type="entry name" value="Aldolase class I"/>
    <property type="match status" value="1"/>
</dbReference>
<dbReference type="GeneID" id="6008068"/>
<protein>
    <recommendedName>
        <fullName evidence="6">2-nitropropane dioxygenase</fullName>
    </recommendedName>
</protein>
<name>A8N9T8_COPC7</name>
<keyword evidence="2" id="KW-0288">FMN</keyword>
<dbReference type="InParanoid" id="A8N9T8"/>
<evidence type="ECO:0000256" key="3">
    <source>
        <dbReference type="ARBA" id="ARBA00023002"/>
    </source>
</evidence>
<dbReference type="RefSeq" id="XP_001831594.2">
    <property type="nucleotide sequence ID" value="XM_001831542.2"/>
</dbReference>
<dbReference type="InterPro" id="IPR004136">
    <property type="entry name" value="NMO"/>
</dbReference>
<dbReference type="HOGENOM" id="CLU_038732_9_1_1"/>
<dbReference type="AlphaFoldDB" id="A8N9T8"/>
<accession>A8N9T8</accession>
<keyword evidence="1" id="KW-0285">Flavoprotein</keyword>
<comment type="caution">
    <text evidence="4">The sequence shown here is derived from an EMBL/GenBank/DDBJ whole genome shotgun (WGS) entry which is preliminary data.</text>
</comment>